<proteinExistence type="inferred from homology"/>
<sequence>MKKTLFTATLLAASLMAASTVQAAPQEVTMWHYFDQKPEQEMLADMVEEYNSLQDDIHINATFVSRTELMNQYTVGALSGELPDIGQVDSPDMESYISLGVFEDITDELESWGELDQFYDGPLSSCKDPDGKVYGLPQNSNCLALACNMDLLKAAGYDHMPQSLDEFKEMVAATTDASNDVYGFAMCAVSTEEGTFQILPWLRSVQNGTGVNVDNITADSAVNGLQTLGDFVANGYMSKECVNWTQADAWNQFCAGKAAFAECGTWHLAQTDAINGAFEYDFTLLPTGDEGTSTSTIGGENFGVCKGSENKEACAKFLEWLCSQENEAKWAAVGGKIPTRQDATAEYTFEQDGFKVFTDEMNYAQARGPHAEWPSISEAVYTATQSVIVDGTSAKDALETAAAKINPIVEETPLPESN</sequence>
<dbReference type="GO" id="GO:0055052">
    <property type="term" value="C:ATP-binding cassette (ABC) transporter complex, substrate-binding subunit-containing"/>
    <property type="evidence" value="ECO:0007669"/>
    <property type="project" value="TreeGrafter"/>
</dbReference>
<evidence type="ECO:0000256" key="2">
    <source>
        <dbReference type="ARBA" id="ARBA00022448"/>
    </source>
</evidence>
<reference evidence="5 7" key="1">
    <citation type="submission" date="2015-09" db="EMBL/GenBank/DDBJ databases">
        <authorList>
            <consortium name="Pathogen Informatics"/>
        </authorList>
    </citation>
    <scope>NUCLEOTIDE SEQUENCE [LARGE SCALE GENOMIC DNA]</scope>
    <source>
        <strain evidence="5 7">2789STDY5834863</strain>
    </source>
</reference>
<organism evidence="5 7">
    <name type="scientific">Blautia wexlerae</name>
    <dbReference type="NCBI Taxonomy" id="418240"/>
    <lineage>
        <taxon>Bacteria</taxon>
        <taxon>Bacillati</taxon>
        <taxon>Bacillota</taxon>
        <taxon>Clostridia</taxon>
        <taxon>Lachnospirales</taxon>
        <taxon>Lachnospiraceae</taxon>
        <taxon>Blautia</taxon>
    </lineage>
</organism>
<dbReference type="Pfam" id="PF13416">
    <property type="entry name" value="SBP_bac_8"/>
    <property type="match status" value="1"/>
</dbReference>
<dbReference type="EMBL" id="CYZN01000004">
    <property type="protein sequence ID" value="CUN63850.1"/>
    <property type="molecule type" value="Genomic_DNA"/>
</dbReference>
<reference evidence="6 8" key="2">
    <citation type="journal article" date="2019" name="Nat. Med.">
        <title>A library of human gut bacterial isolates paired with longitudinal multiomics data enables mechanistic microbiome research.</title>
        <authorList>
            <person name="Poyet M."/>
            <person name="Groussin M."/>
            <person name="Gibbons S.M."/>
            <person name="Avila-Pacheco J."/>
            <person name="Jiang X."/>
            <person name="Kearney S.M."/>
            <person name="Perrotta A.R."/>
            <person name="Berdy B."/>
            <person name="Zhao S."/>
            <person name="Lieberman T.D."/>
            <person name="Swanson P.K."/>
            <person name="Smith M."/>
            <person name="Roesemann S."/>
            <person name="Alexander J.E."/>
            <person name="Rich S.A."/>
            <person name="Livny J."/>
            <person name="Vlamakis H."/>
            <person name="Clish C."/>
            <person name="Bullock K."/>
            <person name="Deik A."/>
            <person name="Scott J."/>
            <person name="Pierce K.A."/>
            <person name="Xavier R.J."/>
            <person name="Alm E.J."/>
        </authorList>
    </citation>
    <scope>NUCLEOTIDE SEQUENCE [LARGE SCALE GENOMIC DNA]</scope>
    <source>
        <strain evidence="6 8">BIOML-A1</strain>
    </source>
</reference>
<evidence type="ECO:0000313" key="8">
    <source>
        <dbReference type="Proteomes" id="UP000477285"/>
    </source>
</evidence>
<dbReference type="GO" id="GO:1901982">
    <property type="term" value="F:maltose binding"/>
    <property type="evidence" value="ECO:0007669"/>
    <property type="project" value="TreeGrafter"/>
</dbReference>
<evidence type="ECO:0000313" key="5">
    <source>
        <dbReference type="EMBL" id="CUN63850.1"/>
    </source>
</evidence>
<dbReference type="RefSeq" id="WP_055199747.1">
    <property type="nucleotide sequence ID" value="NZ_AP031426.1"/>
</dbReference>
<protein>
    <submittedName>
        <fullName evidence="5">Cyclodextrin-binding protein</fullName>
    </submittedName>
    <submittedName>
        <fullName evidence="6">Extracellular solute-binding protein</fullName>
    </submittedName>
</protein>
<dbReference type="GO" id="GO:0015768">
    <property type="term" value="P:maltose transport"/>
    <property type="evidence" value="ECO:0007669"/>
    <property type="project" value="TreeGrafter"/>
</dbReference>
<feature type="signal peptide" evidence="4">
    <location>
        <begin position="1"/>
        <end position="23"/>
    </location>
</feature>
<dbReference type="InterPro" id="IPR006059">
    <property type="entry name" value="SBP"/>
</dbReference>
<evidence type="ECO:0000256" key="3">
    <source>
        <dbReference type="ARBA" id="ARBA00022729"/>
    </source>
</evidence>
<dbReference type="PANTHER" id="PTHR30061">
    <property type="entry name" value="MALTOSE-BINDING PERIPLASMIC PROTEIN"/>
    <property type="match status" value="1"/>
</dbReference>
<comment type="similarity">
    <text evidence="1">Belongs to the bacterial solute-binding protein 1 family.</text>
</comment>
<evidence type="ECO:0000256" key="1">
    <source>
        <dbReference type="ARBA" id="ARBA00008520"/>
    </source>
</evidence>
<dbReference type="SUPFAM" id="SSF53850">
    <property type="entry name" value="Periplasmic binding protein-like II"/>
    <property type="match status" value="1"/>
</dbReference>
<evidence type="ECO:0000313" key="7">
    <source>
        <dbReference type="Proteomes" id="UP000095431"/>
    </source>
</evidence>
<dbReference type="GO" id="GO:0042956">
    <property type="term" value="P:maltodextrin transmembrane transport"/>
    <property type="evidence" value="ECO:0007669"/>
    <property type="project" value="TreeGrafter"/>
</dbReference>
<keyword evidence="2" id="KW-0813">Transport</keyword>
<dbReference type="eggNOG" id="COG1653">
    <property type="taxonomic scope" value="Bacteria"/>
</dbReference>
<dbReference type="EMBL" id="WWVQ01000006">
    <property type="protein sequence ID" value="MZL32302.1"/>
    <property type="molecule type" value="Genomic_DNA"/>
</dbReference>
<name>A0A173YJT3_9FIRM</name>
<keyword evidence="3 4" id="KW-0732">Signal</keyword>
<feature type="chain" id="PRO_5041795011" evidence="4">
    <location>
        <begin position="24"/>
        <end position="418"/>
    </location>
</feature>
<accession>A0A173YJT3</accession>
<dbReference type="PANTHER" id="PTHR30061:SF50">
    <property type="entry name" value="MALTOSE_MALTODEXTRIN-BINDING PERIPLASMIC PROTEIN"/>
    <property type="match status" value="1"/>
</dbReference>
<dbReference type="Gene3D" id="3.40.190.10">
    <property type="entry name" value="Periplasmic binding protein-like II"/>
    <property type="match status" value="2"/>
</dbReference>
<gene>
    <name evidence="5" type="primary">cycB_1</name>
    <name evidence="5" type="ORF">ERS852478_00665</name>
    <name evidence="6" type="ORF">GT728_03605</name>
</gene>
<dbReference type="Proteomes" id="UP000477285">
    <property type="component" value="Unassembled WGS sequence"/>
</dbReference>
<dbReference type="Proteomes" id="UP000095431">
    <property type="component" value="Unassembled WGS sequence"/>
</dbReference>
<evidence type="ECO:0000256" key="4">
    <source>
        <dbReference type="SAM" id="SignalP"/>
    </source>
</evidence>
<dbReference type="AlphaFoldDB" id="A0A173YJT3"/>
<evidence type="ECO:0000313" key="6">
    <source>
        <dbReference type="EMBL" id="MZL32302.1"/>
    </source>
</evidence>